<gene>
    <name evidence="2" type="ORF">D8674_022712</name>
</gene>
<dbReference type="Pfam" id="PF12796">
    <property type="entry name" value="Ank_2"/>
    <property type="match status" value="1"/>
</dbReference>
<dbReference type="InterPro" id="IPR002110">
    <property type="entry name" value="Ankyrin_rpt"/>
</dbReference>
<keyword evidence="3" id="KW-1185">Reference proteome</keyword>
<reference evidence="3" key="2">
    <citation type="submission" date="2019-10" db="EMBL/GenBank/DDBJ databases">
        <title>A de novo genome assembly of a pear dwarfing rootstock.</title>
        <authorList>
            <person name="Wang F."/>
            <person name="Wang J."/>
            <person name="Li S."/>
            <person name="Zhang Y."/>
            <person name="Fang M."/>
            <person name="Ma L."/>
            <person name="Zhao Y."/>
            <person name="Jiang S."/>
        </authorList>
    </citation>
    <scope>NUCLEOTIDE SEQUENCE [LARGE SCALE GENOMIC DNA]</scope>
</reference>
<reference evidence="2 3" key="3">
    <citation type="submission" date="2019-11" db="EMBL/GenBank/DDBJ databases">
        <title>A de novo genome assembly of a pear dwarfing rootstock.</title>
        <authorList>
            <person name="Wang F."/>
            <person name="Wang J."/>
            <person name="Li S."/>
            <person name="Zhang Y."/>
            <person name="Fang M."/>
            <person name="Ma L."/>
            <person name="Zhao Y."/>
            <person name="Jiang S."/>
        </authorList>
    </citation>
    <scope>NUCLEOTIDE SEQUENCE [LARGE SCALE GENOMIC DNA]</scope>
    <source>
        <strain evidence="2">S2</strain>
        <tissue evidence="2">Leaf</tissue>
    </source>
</reference>
<dbReference type="Proteomes" id="UP000327157">
    <property type="component" value="Chromosome 3"/>
</dbReference>
<keyword evidence="1" id="KW-0472">Membrane</keyword>
<dbReference type="Gene3D" id="1.25.40.20">
    <property type="entry name" value="Ankyrin repeat-containing domain"/>
    <property type="match status" value="1"/>
</dbReference>
<dbReference type="OrthoDB" id="1930691at2759"/>
<dbReference type="SUPFAM" id="SSF48403">
    <property type="entry name" value="Ankyrin repeat"/>
    <property type="match status" value="1"/>
</dbReference>
<organism evidence="2 3">
    <name type="scientific">Pyrus ussuriensis x Pyrus communis</name>
    <dbReference type="NCBI Taxonomy" id="2448454"/>
    <lineage>
        <taxon>Eukaryota</taxon>
        <taxon>Viridiplantae</taxon>
        <taxon>Streptophyta</taxon>
        <taxon>Embryophyta</taxon>
        <taxon>Tracheophyta</taxon>
        <taxon>Spermatophyta</taxon>
        <taxon>Magnoliopsida</taxon>
        <taxon>eudicotyledons</taxon>
        <taxon>Gunneridae</taxon>
        <taxon>Pentapetalae</taxon>
        <taxon>rosids</taxon>
        <taxon>fabids</taxon>
        <taxon>Rosales</taxon>
        <taxon>Rosaceae</taxon>
        <taxon>Amygdaloideae</taxon>
        <taxon>Maleae</taxon>
        <taxon>Pyrus</taxon>
    </lineage>
</organism>
<keyword evidence="1" id="KW-1133">Transmembrane helix</keyword>
<feature type="transmembrane region" description="Helical" evidence="1">
    <location>
        <begin position="108"/>
        <end position="128"/>
    </location>
</feature>
<dbReference type="PANTHER" id="PTHR47303:SF1">
    <property type="entry name" value="NF-KAPPA-B INHIBITOR BETA"/>
    <property type="match status" value="1"/>
</dbReference>
<dbReference type="EMBL" id="SMOL01000402">
    <property type="protein sequence ID" value="KAB2616124.1"/>
    <property type="molecule type" value="Genomic_DNA"/>
</dbReference>
<evidence type="ECO:0000313" key="3">
    <source>
        <dbReference type="Proteomes" id="UP000327157"/>
    </source>
</evidence>
<name>A0A5N5GZD0_9ROSA</name>
<comment type="caution">
    <text evidence="2">The sequence shown here is derived from an EMBL/GenBank/DDBJ whole genome shotgun (WGS) entry which is preliminary data.</text>
</comment>
<protein>
    <submittedName>
        <fullName evidence="2">Uncharacterized protein</fullName>
    </submittedName>
</protein>
<dbReference type="InterPro" id="IPR036770">
    <property type="entry name" value="Ankyrin_rpt-contain_sf"/>
</dbReference>
<dbReference type="PANTHER" id="PTHR47303">
    <property type="match status" value="1"/>
</dbReference>
<evidence type="ECO:0000313" key="2">
    <source>
        <dbReference type="EMBL" id="KAB2616124.1"/>
    </source>
</evidence>
<proteinExistence type="predicted"/>
<dbReference type="SMART" id="SM00248">
    <property type="entry name" value="ANK"/>
    <property type="match status" value="2"/>
</dbReference>
<keyword evidence="1" id="KW-0812">Transmembrane</keyword>
<sequence length="176" mass="20256">MAFTMNTVTNIDTEDIKKYLFKIIMKSQWKEVVQIYTHEHQAHKTRITMRGDTSLHVAVSNGQEEHVEKLVKLITIEELQTRNERVNTPLHLAASMGNVRMSKCLSKIIHLWSVFITKIMRLLCSWLLSMVGKMSSYACTTSIRLPLMNLRNATRSVGGRMVRLSCIVQWMANTDC</sequence>
<accession>A0A5N5GZD0</accession>
<dbReference type="AlphaFoldDB" id="A0A5N5GZD0"/>
<reference evidence="2 3" key="1">
    <citation type="submission" date="2019-09" db="EMBL/GenBank/DDBJ databases">
        <authorList>
            <person name="Ou C."/>
        </authorList>
    </citation>
    <scope>NUCLEOTIDE SEQUENCE [LARGE SCALE GENOMIC DNA]</scope>
    <source>
        <strain evidence="2">S2</strain>
        <tissue evidence="2">Leaf</tissue>
    </source>
</reference>
<evidence type="ECO:0000256" key="1">
    <source>
        <dbReference type="SAM" id="Phobius"/>
    </source>
</evidence>